<protein>
    <submittedName>
        <fullName evidence="1">Uncharacterized protein</fullName>
    </submittedName>
</protein>
<accession>A0ABW3DNP5</accession>
<proteinExistence type="predicted"/>
<dbReference type="EMBL" id="JBHTHX010000371">
    <property type="protein sequence ID" value="MFD0885498.1"/>
    <property type="molecule type" value="Genomic_DNA"/>
</dbReference>
<comment type="caution">
    <text evidence="1">The sequence shown here is derived from an EMBL/GenBank/DDBJ whole genome shotgun (WGS) entry which is preliminary data.</text>
</comment>
<dbReference type="Proteomes" id="UP001597024">
    <property type="component" value="Unassembled WGS sequence"/>
</dbReference>
<feature type="non-terminal residue" evidence="1">
    <location>
        <position position="90"/>
    </location>
</feature>
<evidence type="ECO:0000313" key="2">
    <source>
        <dbReference type="Proteomes" id="UP001597024"/>
    </source>
</evidence>
<sequence>MRDQPELPGAWWRSLPVSRVLAVLGPERLAGILAGMTLEHWPAAAVGDVLPALYVLDPEDADEPCTAIALDRAGSWAGLLALTGHELREQ</sequence>
<gene>
    <name evidence="1" type="ORF">ACFQ08_13150</name>
</gene>
<evidence type="ECO:0000313" key="1">
    <source>
        <dbReference type="EMBL" id="MFD0885498.1"/>
    </source>
</evidence>
<reference evidence="2" key="1">
    <citation type="journal article" date="2019" name="Int. J. Syst. Evol. Microbiol.">
        <title>The Global Catalogue of Microorganisms (GCM) 10K type strain sequencing project: providing services to taxonomists for standard genome sequencing and annotation.</title>
        <authorList>
            <consortium name="The Broad Institute Genomics Platform"/>
            <consortium name="The Broad Institute Genome Sequencing Center for Infectious Disease"/>
            <person name="Wu L."/>
            <person name="Ma J."/>
        </authorList>
    </citation>
    <scope>NUCLEOTIDE SEQUENCE [LARGE SCALE GENOMIC DNA]</scope>
    <source>
        <strain evidence="2">CCUG 62974</strain>
    </source>
</reference>
<keyword evidence="2" id="KW-1185">Reference proteome</keyword>
<organism evidence="1 2">
    <name type="scientific">Streptosporangium algeriense</name>
    <dbReference type="NCBI Taxonomy" id="1682748"/>
    <lineage>
        <taxon>Bacteria</taxon>
        <taxon>Bacillati</taxon>
        <taxon>Actinomycetota</taxon>
        <taxon>Actinomycetes</taxon>
        <taxon>Streptosporangiales</taxon>
        <taxon>Streptosporangiaceae</taxon>
        <taxon>Streptosporangium</taxon>
    </lineage>
</organism>
<name>A0ABW3DNP5_9ACTN</name>